<feature type="domain" description="SOCS box" evidence="6">
    <location>
        <begin position="199"/>
        <end position="249"/>
    </location>
</feature>
<dbReference type="PROSITE" id="PS50088">
    <property type="entry name" value="ANK_REPEAT"/>
    <property type="match status" value="1"/>
</dbReference>
<dbReference type="InterPro" id="IPR002110">
    <property type="entry name" value="Ankyrin_rpt"/>
</dbReference>
<dbReference type="GO" id="GO:0045732">
    <property type="term" value="P:positive regulation of protein catabolic process"/>
    <property type="evidence" value="ECO:0007669"/>
    <property type="project" value="TreeGrafter"/>
</dbReference>
<keyword evidence="8" id="KW-1185">Reference proteome</keyword>
<dbReference type="CDD" id="cd03587">
    <property type="entry name" value="SOCS"/>
    <property type="match status" value="1"/>
</dbReference>
<dbReference type="PANTHER" id="PTHR24136">
    <property type="entry name" value="SOWAH (DROSOPHILA) HOMOLOG"/>
    <property type="match status" value="1"/>
</dbReference>
<evidence type="ECO:0000313" key="8">
    <source>
        <dbReference type="Proteomes" id="UP000770717"/>
    </source>
</evidence>
<dbReference type="SMART" id="SM00969">
    <property type="entry name" value="SOCS_box"/>
    <property type="match status" value="1"/>
</dbReference>
<feature type="non-terminal residue" evidence="7">
    <location>
        <position position="262"/>
    </location>
</feature>
<dbReference type="Gene3D" id="1.10.750.20">
    <property type="entry name" value="SOCS box"/>
    <property type="match status" value="1"/>
</dbReference>
<evidence type="ECO:0000256" key="2">
    <source>
        <dbReference type="ARBA" id="ARBA00005949"/>
    </source>
</evidence>
<dbReference type="Pfam" id="PF12796">
    <property type="entry name" value="Ank_2"/>
    <property type="match status" value="1"/>
</dbReference>
<dbReference type="GO" id="GO:0016567">
    <property type="term" value="P:protein ubiquitination"/>
    <property type="evidence" value="ECO:0007669"/>
    <property type="project" value="UniProtKB-UniPathway"/>
</dbReference>
<dbReference type="Pfam" id="PF07525">
    <property type="entry name" value="SOCS_box"/>
    <property type="match status" value="1"/>
</dbReference>
<comment type="caution">
    <text evidence="7">The sequence shown here is derived from an EMBL/GenBank/DDBJ whole genome shotgun (WGS) entry which is preliminary data.</text>
</comment>
<dbReference type="SUPFAM" id="SSF158235">
    <property type="entry name" value="SOCS box-like"/>
    <property type="match status" value="1"/>
</dbReference>
<dbReference type="OrthoDB" id="4772757at2759"/>
<reference evidence="7" key="1">
    <citation type="thesis" date="2020" institute="ProQuest LLC" country="789 East Eisenhower Parkway, Ann Arbor, MI, USA">
        <title>Comparative Genomics and Chromosome Evolution.</title>
        <authorList>
            <person name="Mudd A.B."/>
        </authorList>
    </citation>
    <scope>NUCLEOTIDE SEQUENCE</scope>
    <source>
        <strain evidence="7">HN-11 Male</strain>
        <tissue evidence="7">Kidney and liver</tissue>
    </source>
</reference>
<dbReference type="GO" id="GO:0035556">
    <property type="term" value="P:intracellular signal transduction"/>
    <property type="evidence" value="ECO:0007669"/>
    <property type="project" value="InterPro"/>
</dbReference>
<dbReference type="AlphaFoldDB" id="A0A8J6BLD7"/>
<organism evidence="7 8">
    <name type="scientific">Eleutherodactylus coqui</name>
    <name type="common">Puerto Rican coqui</name>
    <dbReference type="NCBI Taxonomy" id="57060"/>
    <lineage>
        <taxon>Eukaryota</taxon>
        <taxon>Metazoa</taxon>
        <taxon>Chordata</taxon>
        <taxon>Craniata</taxon>
        <taxon>Vertebrata</taxon>
        <taxon>Euteleostomi</taxon>
        <taxon>Amphibia</taxon>
        <taxon>Batrachia</taxon>
        <taxon>Anura</taxon>
        <taxon>Neobatrachia</taxon>
        <taxon>Hyloidea</taxon>
        <taxon>Eleutherodactylidae</taxon>
        <taxon>Eleutherodactylinae</taxon>
        <taxon>Eleutherodactylus</taxon>
        <taxon>Eleutherodactylus</taxon>
    </lineage>
</organism>
<dbReference type="PANTHER" id="PTHR24136:SF15">
    <property type="entry name" value="ANK_REP_REGION DOMAIN-CONTAINING PROTEIN"/>
    <property type="match status" value="1"/>
</dbReference>
<keyword evidence="4 5" id="KW-0040">ANK repeat</keyword>
<evidence type="ECO:0000256" key="1">
    <source>
        <dbReference type="ARBA" id="ARBA00004906"/>
    </source>
</evidence>
<dbReference type="SUPFAM" id="SSF48403">
    <property type="entry name" value="Ankyrin repeat"/>
    <property type="match status" value="1"/>
</dbReference>
<protein>
    <recommendedName>
        <fullName evidence="6">SOCS box domain-containing protein</fullName>
    </recommendedName>
</protein>
<dbReference type="Gene3D" id="1.25.40.20">
    <property type="entry name" value="Ankyrin repeat-containing domain"/>
    <property type="match status" value="1"/>
</dbReference>
<dbReference type="InterPro" id="IPR036036">
    <property type="entry name" value="SOCS_box-like_dom_sf"/>
</dbReference>
<dbReference type="InterPro" id="IPR051573">
    <property type="entry name" value="Ankyrin-SOCS_box_domain"/>
</dbReference>
<dbReference type="InterPro" id="IPR036770">
    <property type="entry name" value="Ankyrin_rpt-contain_sf"/>
</dbReference>
<feature type="repeat" description="ANK" evidence="5">
    <location>
        <begin position="110"/>
        <end position="142"/>
    </location>
</feature>
<dbReference type="UniPathway" id="UPA00143"/>
<evidence type="ECO:0000256" key="3">
    <source>
        <dbReference type="ARBA" id="ARBA00022737"/>
    </source>
</evidence>
<evidence type="ECO:0000256" key="5">
    <source>
        <dbReference type="PROSITE-ProRule" id="PRU00023"/>
    </source>
</evidence>
<sequence length="262" mass="29800">MLAFLRSRKEKALESKINTAIRASKPEKLRALLFKGMDKEVISGKELAGFLSHAIGQGQIECVEELLKAGASLRDEGFNPPVLEALFVKNVKMLKLLLDYGANTDKVPMDWFSPLGFAAELGKFDCFKMLLLYGADPDYNRSHRDLLSGTADATSMLRMCLESYYEAPFVELLIQFGANMYLPDIQKVLHHDYDGTRLLNREKAHPRSLKSQCRIAIRRRLKQVGKLRLIDQIDIPDQLAKYLQHHNLLFGPQEPVQCIRPK</sequence>
<dbReference type="EMBL" id="WNTK01003479">
    <property type="protein sequence ID" value="KAG9465093.1"/>
    <property type="molecule type" value="Genomic_DNA"/>
</dbReference>
<comment type="similarity">
    <text evidence="2">Belongs to the ankyrin SOCS box (ASB) family.</text>
</comment>
<comment type="pathway">
    <text evidence="1">Protein modification; protein ubiquitination.</text>
</comment>
<evidence type="ECO:0000256" key="4">
    <source>
        <dbReference type="ARBA" id="ARBA00023043"/>
    </source>
</evidence>
<dbReference type="Proteomes" id="UP000770717">
    <property type="component" value="Unassembled WGS sequence"/>
</dbReference>
<evidence type="ECO:0000259" key="6">
    <source>
        <dbReference type="PROSITE" id="PS50225"/>
    </source>
</evidence>
<dbReference type="PROSITE" id="PS50225">
    <property type="entry name" value="SOCS"/>
    <property type="match status" value="1"/>
</dbReference>
<proteinExistence type="inferred from homology"/>
<dbReference type="SMART" id="SM00248">
    <property type="entry name" value="ANK"/>
    <property type="match status" value="3"/>
</dbReference>
<keyword evidence="3" id="KW-0677">Repeat</keyword>
<gene>
    <name evidence="7" type="ORF">GDO78_018915</name>
</gene>
<evidence type="ECO:0000313" key="7">
    <source>
        <dbReference type="EMBL" id="KAG9465093.1"/>
    </source>
</evidence>
<accession>A0A8J6BLD7</accession>
<dbReference type="InterPro" id="IPR001496">
    <property type="entry name" value="SOCS_box"/>
</dbReference>
<name>A0A8J6BLD7_ELECQ</name>